<sequence length="116" mass="12036">MQENERDLTEQELAARAVADCPAVGYQQVDVCVPVAVTPYAQVSEPITRCCGAPIVTPGNDHCPGEINGQCNFTISQTICIEVPVEFGASAIVGDTYVDCQGATATNVSSNCIGGA</sequence>
<proteinExistence type="predicted"/>
<dbReference type="AlphaFoldDB" id="A0A1C6HY35"/>
<evidence type="ECO:0000313" key="1">
    <source>
        <dbReference type="EMBL" id="SCJ62083.1"/>
    </source>
</evidence>
<organism evidence="1">
    <name type="scientific">uncultured Anaerotruncus sp</name>
    <dbReference type="NCBI Taxonomy" id="905011"/>
    <lineage>
        <taxon>Bacteria</taxon>
        <taxon>Bacillati</taxon>
        <taxon>Bacillota</taxon>
        <taxon>Clostridia</taxon>
        <taxon>Eubacteriales</taxon>
        <taxon>Oscillospiraceae</taxon>
        <taxon>Anaerotruncus</taxon>
        <taxon>environmental samples</taxon>
    </lineage>
</organism>
<dbReference type="EMBL" id="FMHG01000001">
    <property type="protein sequence ID" value="SCJ62083.1"/>
    <property type="molecule type" value="Genomic_DNA"/>
</dbReference>
<reference evidence="1" key="1">
    <citation type="submission" date="2015-09" db="EMBL/GenBank/DDBJ databases">
        <authorList>
            <consortium name="Pathogen Informatics"/>
        </authorList>
    </citation>
    <scope>NUCLEOTIDE SEQUENCE</scope>
    <source>
        <strain evidence="1">2789STDY5834896</strain>
    </source>
</reference>
<gene>
    <name evidence="1" type="ORF">SAMEA3545359_01096</name>
</gene>
<protein>
    <submittedName>
        <fullName evidence="1">Uncharacterized protein</fullName>
    </submittedName>
</protein>
<accession>A0A1C6HY35</accession>
<name>A0A1C6HY35_9FIRM</name>